<dbReference type="PROSITE" id="PS50928">
    <property type="entry name" value="ABC_TM1"/>
    <property type="match status" value="1"/>
</dbReference>
<dbReference type="InterPro" id="IPR005667">
    <property type="entry name" value="Sulph_transpt2"/>
</dbReference>
<sequence length="258" mass="27958">MRFIVTAYLFFLVAWPVSLVVTHTFADGFDSIRSLLDDADMVVALQLSAYVAVWSVIINTLFGVGISLLLVRYEFPGKRILNSLLDIPLSVSPVVVGLALVLVYGGRNGWFGPTLAGWGFQIIFSTPGIVMATTFVALPLMIREIVPVLEEIGIEQEQAAESLGASGLQRFWRITLPSIKWGIVYGVVLTLARSLGEFGAVKVVSGNVLGQTRTATLAVEEKYLNFDPQGAYATAFLLAMVSVACIVVVAIIRPKNHP</sequence>
<comment type="subunit">
    <text evidence="2">The complex is composed of two ATP-binding proteins (CysA), two transmembrane proteins (CysT and CysW) and a solute-binding protein (CysP).</text>
</comment>
<feature type="transmembrane region" description="Helical" evidence="9">
    <location>
        <begin position="118"/>
        <end position="142"/>
    </location>
</feature>
<dbReference type="Gene3D" id="1.10.3720.10">
    <property type="entry name" value="MetI-like"/>
    <property type="match status" value="1"/>
</dbReference>
<evidence type="ECO:0000256" key="7">
    <source>
        <dbReference type="ARBA" id="ARBA00023136"/>
    </source>
</evidence>
<proteinExistence type="predicted"/>
<evidence type="ECO:0000256" key="5">
    <source>
        <dbReference type="ARBA" id="ARBA00022989"/>
    </source>
</evidence>
<evidence type="ECO:0000313" key="12">
    <source>
        <dbReference type="Proteomes" id="UP000649289"/>
    </source>
</evidence>
<keyword evidence="12" id="KW-1185">Reference proteome</keyword>
<comment type="caution">
    <text evidence="11">The sequence shown here is derived from an EMBL/GenBank/DDBJ whole genome shotgun (WGS) entry which is preliminary data.</text>
</comment>
<evidence type="ECO:0000313" key="11">
    <source>
        <dbReference type="EMBL" id="MBD3913810.1"/>
    </source>
</evidence>
<evidence type="ECO:0000256" key="9">
    <source>
        <dbReference type="SAM" id="Phobius"/>
    </source>
</evidence>
<dbReference type="InterPro" id="IPR000515">
    <property type="entry name" value="MetI-like"/>
</dbReference>
<feature type="transmembrane region" description="Helical" evidence="9">
    <location>
        <begin position="178"/>
        <end position="196"/>
    </location>
</feature>
<evidence type="ECO:0000256" key="3">
    <source>
        <dbReference type="ARBA" id="ARBA00022448"/>
    </source>
</evidence>
<evidence type="ECO:0000256" key="2">
    <source>
        <dbReference type="ARBA" id="ARBA00011779"/>
    </source>
</evidence>
<dbReference type="SUPFAM" id="SSF161098">
    <property type="entry name" value="MetI-like"/>
    <property type="match status" value="1"/>
</dbReference>
<keyword evidence="3" id="KW-0813">Transport</keyword>
<feature type="transmembrane region" description="Helical" evidence="9">
    <location>
        <begin position="83"/>
        <end position="106"/>
    </location>
</feature>
<dbReference type="PANTHER" id="PTHR30406:SF1">
    <property type="entry name" value="SULFATE TRANSPORT SYSTEM PERMEASE PROTEIN CYSW"/>
    <property type="match status" value="1"/>
</dbReference>
<evidence type="ECO:0000256" key="8">
    <source>
        <dbReference type="ARBA" id="ARBA00025323"/>
    </source>
</evidence>
<dbReference type="PANTHER" id="PTHR30406">
    <property type="entry name" value="SULFATE TRANSPORT SYSTEM PERMEASE PROTEIN"/>
    <property type="match status" value="1"/>
</dbReference>
<dbReference type="EMBL" id="JACXYY010000002">
    <property type="protein sequence ID" value="MBD3913810.1"/>
    <property type="molecule type" value="Genomic_DNA"/>
</dbReference>
<evidence type="ECO:0000259" key="10">
    <source>
        <dbReference type="PROSITE" id="PS50928"/>
    </source>
</evidence>
<dbReference type="Pfam" id="PF00528">
    <property type="entry name" value="BPD_transp_1"/>
    <property type="match status" value="1"/>
</dbReference>
<keyword evidence="5 9" id="KW-1133">Transmembrane helix</keyword>
<dbReference type="Proteomes" id="UP000649289">
    <property type="component" value="Unassembled WGS sequence"/>
</dbReference>
<dbReference type="InterPro" id="IPR035906">
    <property type="entry name" value="MetI-like_sf"/>
</dbReference>
<protein>
    <submittedName>
        <fullName evidence="11">Sulfate ABC transporter permease subunit</fullName>
    </submittedName>
</protein>
<organism evidence="11 12">
    <name type="scientific">Nocardioides hwasunensis</name>
    <dbReference type="NCBI Taxonomy" id="397258"/>
    <lineage>
        <taxon>Bacteria</taxon>
        <taxon>Bacillati</taxon>
        <taxon>Actinomycetota</taxon>
        <taxon>Actinomycetes</taxon>
        <taxon>Propionibacteriales</taxon>
        <taxon>Nocardioidaceae</taxon>
        <taxon>Nocardioides</taxon>
    </lineage>
</organism>
<evidence type="ECO:0000256" key="4">
    <source>
        <dbReference type="ARBA" id="ARBA00022692"/>
    </source>
</evidence>
<dbReference type="NCBIfam" id="TIGR00969">
    <property type="entry name" value="3a0106s02"/>
    <property type="match status" value="1"/>
</dbReference>
<gene>
    <name evidence="11" type="ORF">IEZ25_04210</name>
</gene>
<feature type="transmembrane region" description="Helical" evidence="9">
    <location>
        <begin position="231"/>
        <end position="252"/>
    </location>
</feature>
<evidence type="ECO:0000256" key="1">
    <source>
        <dbReference type="ARBA" id="ARBA00004141"/>
    </source>
</evidence>
<feature type="transmembrane region" description="Helical" evidence="9">
    <location>
        <begin position="50"/>
        <end position="71"/>
    </location>
</feature>
<keyword evidence="6" id="KW-0764">Sulfate transport</keyword>
<name>A0ABR8ME35_9ACTN</name>
<keyword evidence="4 9" id="KW-0812">Transmembrane</keyword>
<comment type="subcellular location">
    <subcellularLocation>
        <location evidence="1">Membrane</location>
        <topology evidence="1">Multi-pass membrane protein</topology>
    </subcellularLocation>
</comment>
<accession>A0ABR8ME35</accession>
<evidence type="ECO:0000256" key="6">
    <source>
        <dbReference type="ARBA" id="ARBA00023032"/>
    </source>
</evidence>
<comment type="function">
    <text evidence="8">Part of the ABC transporter complex CysAWTP (TC 3.A.1.6.1) involved in sulfate/thiosulfate import. Probably responsible for the translocation of the substrate across the membrane.</text>
</comment>
<reference evidence="11 12" key="1">
    <citation type="submission" date="2020-09" db="EMBL/GenBank/DDBJ databases">
        <title>novel species in genus Nocardioides.</title>
        <authorList>
            <person name="Zhang G."/>
        </authorList>
    </citation>
    <scope>NUCLEOTIDE SEQUENCE [LARGE SCALE GENOMIC DNA]</scope>
    <source>
        <strain evidence="11 12">19197</strain>
    </source>
</reference>
<dbReference type="CDD" id="cd06261">
    <property type="entry name" value="TM_PBP2"/>
    <property type="match status" value="1"/>
</dbReference>
<feature type="domain" description="ABC transmembrane type-1" evidence="10">
    <location>
        <begin position="45"/>
        <end position="253"/>
    </location>
</feature>
<keyword evidence="7 9" id="KW-0472">Membrane</keyword>